<dbReference type="InParanoid" id="C1G983"/>
<dbReference type="OMA" id="FWPGDIA"/>
<evidence type="ECO:0000313" key="3">
    <source>
        <dbReference type="Proteomes" id="UP000001628"/>
    </source>
</evidence>
<dbReference type="HOGENOM" id="CLU_024079_4_0_1"/>
<protein>
    <recommendedName>
        <fullName evidence="4">Vacuolar protein sorting-associated protein 62</fullName>
    </recommendedName>
</protein>
<sequence>MRSRQSSKRTIWEISHASCVALQPPLGHGSHLPLLPPTPSLSPLDQHPLLASTSFASYIDNPDEDEDEAPTIIVPESGLEAEHGNPTDGAPGNLPDIDTVLVAQLPGEPWTQSDLSICQQMKAKSRAVLTVLSSLITYVSMNGLARALNPSAFAWSDEGREEKHWLATSNSWWDRKACSWLGLCGVAHYHGVKGRFGHRKFRHDGQIPQVDDDDGSRDWEYAWSSGNKTSPGDWADDERRLRLIPDYVLEYAPLVHLFSGEQFWPTDIAEHLHHVTPQLNYTPIKSQEEHSTLSNLDELNKWQQGRYVFLTSNDNVEGRPTWLEGKANIPKAVVDLGDELEWDGGVHGALDDLPLDDMEDWYDAGDGSSRCESCDRTDPGSPGQPVTTETSEGEGFVAGRFNERSPREVKNNKSGYSNAPAVLIVVDKGNGVVDAFWFYFYSFNLGNAVLNIRFGNHVGDWEHSLVRFQNGKPKAIFLSEHSFGEAYIYEAVEKVGKRPVIYSATGTHALYATPGTHAYILPWGLLRDVTDRGPLWDPTMNYHGYTYDFTNDILRAANITPHSPTEWFYFAGHWGDKYYPLSDERQYRFAGQYHYVSGPWGPRFKNLGRKTVCQGGPTDSCVIRNWIGDSMRPKRWVNVGEGEMISEEDAHRIFRDEKIMV</sequence>
<dbReference type="InterPro" id="IPR009291">
    <property type="entry name" value="Vps62"/>
</dbReference>
<dbReference type="OrthoDB" id="188042at2759"/>
<evidence type="ECO:0000313" key="2">
    <source>
        <dbReference type="EMBL" id="EEH47735.2"/>
    </source>
</evidence>
<dbReference type="EMBL" id="KN275960">
    <property type="protein sequence ID" value="EEH47735.2"/>
    <property type="molecule type" value="Genomic_DNA"/>
</dbReference>
<organism evidence="2 3">
    <name type="scientific">Paracoccidioides brasiliensis (strain Pb18)</name>
    <dbReference type="NCBI Taxonomy" id="502780"/>
    <lineage>
        <taxon>Eukaryota</taxon>
        <taxon>Fungi</taxon>
        <taxon>Dikarya</taxon>
        <taxon>Ascomycota</taxon>
        <taxon>Pezizomycotina</taxon>
        <taxon>Eurotiomycetes</taxon>
        <taxon>Eurotiomycetidae</taxon>
        <taxon>Onygenales</taxon>
        <taxon>Ajellomycetaceae</taxon>
        <taxon>Paracoccidioides</taxon>
    </lineage>
</organism>
<accession>C1G983</accession>
<reference evidence="2 3" key="1">
    <citation type="journal article" date="2011" name="PLoS Genet.">
        <title>Comparative genomic analysis of human fungal pathogens causing paracoccidioidomycosis.</title>
        <authorList>
            <person name="Desjardins C.A."/>
            <person name="Champion M.D."/>
            <person name="Holder J.W."/>
            <person name="Muszewska A."/>
            <person name="Goldberg J."/>
            <person name="Bailao A.M."/>
            <person name="Brigido M.M."/>
            <person name="Ferreira M.E."/>
            <person name="Garcia A.M."/>
            <person name="Grynberg M."/>
            <person name="Gujja S."/>
            <person name="Heiman D.I."/>
            <person name="Henn M.R."/>
            <person name="Kodira C.D."/>
            <person name="Leon-Narvaez H."/>
            <person name="Longo L.V."/>
            <person name="Ma L.J."/>
            <person name="Malavazi I."/>
            <person name="Matsuo A.L."/>
            <person name="Morais F.V."/>
            <person name="Pereira M."/>
            <person name="Rodriguez-Brito S."/>
            <person name="Sakthikumar S."/>
            <person name="Salem-Izacc S.M."/>
            <person name="Sykes S.M."/>
            <person name="Teixeira M.M."/>
            <person name="Vallejo M.C."/>
            <person name="Walter M.E."/>
            <person name="Yandava C."/>
            <person name="Young S."/>
            <person name="Zeng Q."/>
            <person name="Zucker J."/>
            <person name="Felipe M.S."/>
            <person name="Goldman G.H."/>
            <person name="Haas B.J."/>
            <person name="McEwen J.G."/>
            <person name="Nino-Vega G."/>
            <person name="Puccia R."/>
            <person name="San-Blas G."/>
            <person name="Soares C.M."/>
            <person name="Birren B.W."/>
            <person name="Cuomo C.A."/>
        </authorList>
    </citation>
    <scope>NUCLEOTIDE SEQUENCE [LARGE SCALE GENOMIC DNA]</scope>
    <source>
        <strain evidence="2 3">Pb18</strain>
    </source>
</reference>
<dbReference type="GeneID" id="22583060"/>
<evidence type="ECO:0000256" key="1">
    <source>
        <dbReference type="SAM" id="MobiDB-lite"/>
    </source>
</evidence>
<dbReference type="PANTHER" id="PTHR48172">
    <property type="match status" value="1"/>
</dbReference>
<dbReference type="PANTHER" id="PTHR48172:SF2">
    <property type="entry name" value="VACUOLAR PROTEIN SORTING PROTEIN 62"/>
    <property type="match status" value="1"/>
</dbReference>
<keyword evidence="3" id="KW-1185">Reference proteome</keyword>
<dbReference type="Proteomes" id="UP000001628">
    <property type="component" value="Unassembled WGS sequence"/>
</dbReference>
<gene>
    <name evidence="2" type="ORF">PADG_03819</name>
</gene>
<dbReference type="RefSeq" id="XP_010759195.1">
    <property type="nucleotide sequence ID" value="XM_010760893.1"/>
</dbReference>
<name>C1G983_PARBD</name>
<dbReference type="eggNOG" id="ENOG502RJPB">
    <property type="taxonomic scope" value="Eukaryota"/>
</dbReference>
<dbReference type="KEGG" id="pbn:PADG_03819"/>
<feature type="region of interest" description="Disordered" evidence="1">
    <location>
        <begin position="366"/>
        <end position="394"/>
    </location>
</feature>
<dbReference type="Pfam" id="PF06101">
    <property type="entry name" value="Vps62"/>
    <property type="match status" value="1"/>
</dbReference>
<proteinExistence type="predicted"/>
<dbReference type="FunCoup" id="C1G983">
    <property type="interactions" value="17"/>
</dbReference>
<dbReference type="AlphaFoldDB" id="C1G983"/>
<dbReference type="VEuPathDB" id="FungiDB:PADG_03819"/>
<evidence type="ECO:0008006" key="4">
    <source>
        <dbReference type="Google" id="ProtNLM"/>
    </source>
</evidence>